<keyword evidence="4" id="KW-1185">Reference proteome</keyword>
<comment type="caution">
    <text evidence="3">The sequence shown here is derived from an EMBL/GenBank/DDBJ whole genome shotgun (WGS) entry which is preliminary data.</text>
</comment>
<proteinExistence type="predicted"/>
<dbReference type="OrthoDB" id="5322100at2759"/>
<dbReference type="PANTHER" id="PTHR45901:SF3">
    <property type="entry name" value="LIPOXYGENASE HOMOLOGY DOMAIN-CONTAINING PROTEIN 1"/>
    <property type="match status" value="1"/>
</dbReference>
<dbReference type="PANTHER" id="PTHR45901">
    <property type="entry name" value="PROTEIN CBG12474"/>
    <property type="match status" value="1"/>
</dbReference>
<dbReference type="SUPFAM" id="SSF49723">
    <property type="entry name" value="Lipase/lipooxygenase domain (PLAT/LH2 domain)"/>
    <property type="match status" value="1"/>
</dbReference>
<organism evidence="3 4">
    <name type="scientific">Pomacea canaliculata</name>
    <name type="common">Golden apple snail</name>
    <dbReference type="NCBI Taxonomy" id="400727"/>
    <lineage>
        <taxon>Eukaryota</taxon>
        <taxon>Metazoa</taxon>
        <taxon>Spiralia</taxon>
        <taxon>Lophotrochozoa</taxon>
        <taxon>Mollusca</taxon>
        <taxon>Gastropoda</taxon>
        <taxon>Caenogastropoda</taxon>
        <taxon>Architaenioglossa</taxon>
        <taxon>Ampullarioidea</taxon>
        <taxon>Ampullariidae</taxon>
        <taxon>Pomacea</taxon>
    </lineage>
</organism>
<dbReference type="AlphaFoldDB" id="A0A2T7NER9"/>
<dbReference type="PROSITE" id="PS50095">
    <property type="entry name" value="PLAT"/>
    <property type="match status" value="1"/>
</dbReference>
<dbReference type="Gene3D" id="2.40.180.10">
    <property type="entry name" value="Catalase core domain"/>
    <property type="match status" value="1"/>
</dbReference>
<name>A0A2T7NER9_POMCA</name>
<dbReference type="Pfam" id="PF01477">
    <property type="entry name" value="PLAT"/>
    <property type="match status" value="1"/>
</dbReference>
<dbReference type="InterPro" id="IPR001024">
    <property type="entry name" value="PLAT/LH2_dom"/>
</dbReference>
<evidence type="ECO:0000313" key="3">
    <source>
        <dbReference type="EMBL" id="PVD19673.1"/>
    </source>
</evidence>
<protein>
    <recommendedName>
        <fullName evidence="2">PLAT domain-containing protein</fullName>
    </recommendedName>
</protein>
<accession>A0A2T7NER9</accession>
<dbReference type="InterPro" id="IPR052970">
    <property type="entry name" value="Inner_ear_hair_cell_LOXHD"/>
</dbReference>
<evidence type="ECO:0000256" key="1">
    <source>
        <dbReference type="PROSITE-ProRule" id="PRU00152"/>
    </source>
</evidence>
<dbReference type="InterPro" id="IPR036392">
    <property type="entry name" value="PLAT/LH2_dom_sf"/>
</dbReference>
<evidence type="ECO:0000259" key="2">
    <source>
        <dbReference type="PROSITE" id="PS50095"/>
    </source>
</evidence>
<evidence type="ECO:0000313" key="4">
    <source>
        <dbReference type="Proteomes" id="UP000245119"/>
    </source>
</evidence>
<gene>
    <name evidence="3" type="ORF">C0Q70_20163</name>
</gene>
<feature type="domain" description="PLAT" evidence="2">
    <location>
        <begin position="11"/>
        <end position="108"/>
    </location>
</feature>
<dbReference type="Proteomes" id="UP000245119">
    <property type="component" value="Linkage Group LG13"/>
</dbReference>
<dbReference type="EMBL" id="PZQS01000013">
    <property type="protein sequence ID" value="PVD19673.1"/>
    <property type="molecule type" value="Genomic_DNA"/>
</dbReference>
<reference evidence="3 4" key="1">
    <citation type="submission" date="2018-04" db="EMBL/GenBank/DDBJ databases">
        <title>The genome of golden apple snail Pomacea canaliculata provides insight into stress tolerance and invasive adaptation.</title>
        <authorList>
            <person name="Liu C."/>
            <person name="Liu B."/>
            <person name="Ren Y."/>
            <person name="Zhang Y."/>
            <person name="Wang H."/>
            <person name="Li S."/>
            <person name="Jiang F."/>
            <person name="Yin L."/>
            <person name="Zhang G."/>
            <person name="Qian W."/>
            <person name="Fan W."/>
        </authorList>
    </citation>
    <scope>NUCLEOTIDE SEQUENCE [LARGE SCALE GENOMIC DNA]</scope>
    <source>
        <strain evidence="3">SZHN2017</strain>
        <tissue evidence="3">Muscle</tissue>
    </source>
</reference>
<comment type="caution">
    <text evidence="1">Lacks conserved residue(s) required for the propagation of feature annotation.</text>
</comment>
<sequence length="108" mass="12115">MKRLASRDTEVVWKIQVYTSNVKDAGTDANVRIILYGNEGTSEPLVLDNSENNFEQGKLDTFEVSTADIGELCQVQIYHDNSGNKPGWHLDKEQAGVDVHRLLGEPRE</sequence>